<dbReference type="SUPFAM" id="SSF52540">
    <property type="entry name" value="P-loop containing nucleoside triphosphate hydrolases"/>
    <property type="match status" value="1"/>
</dbReference>
<dbReference type="GO" id="GO:0006281">
    <property type="term" value="P:DNA repair"/>
    <property type="evidence" value="ECO:0007669"/>
    <property type="project" value="UniProtKB-KW"/>
</dbReference>
<dbReference type="PANTHER" id="PTHR10492">
    <property type="match status" value="1"/>
</dbReference>
<dbReference type="GO" id="GO:0005524">
    <property type="term" value="F:ATP binding"/>
    <property type="evidence" value="ECO:0007669"/>
    <property type="project" value="UniProtKB-KW"/>
</dbReference>
<comment type="cofactor">
    <cofactor evidence="1">
        <name>Mg(2+)</name>
        <dbReference type="ChEBI" id="CHEBI:18420"/>
    </cofactor>
</comment>
<feature type="region of interest" description="Disordered" evidence="2">
    <location>
        <begin position="1"/>
        <end position="40"/>
    </location>
</feature>
<evidence type="ECO:0000256" key="2">
    <source>
        <dbReference type="SAM" id="MobiDB-lite"/>
    </source>
</evidence>
<feature type="domain" description="Helitron helicase-like" evidence="4">
    <location>
        <begin position="202"/>
        <end position="317"/>
    </location>
</feature>
<reference evidence="5" key="2">
    <citation type="journal article" date="2024" name="Plant">
        <title>Genomic evolution and insights into agronomic trait innovations of Sesamum species.</title>
        <authorList>
            <person name="Miao H."/>
            <person name="Wang L."/>
            <person name="Qu L."/>
            <person name="Liu H."/>
            <person name="Sun Y."/>
            <person name="Le M."/>
            <person name="Wang Q."/>
            <person name="Wei S."/>
            <person name="Zheng Y."/>
            <person name="Lin W."/>
            <person name="Duan Y."/>
            <person name="Cao H."/>
            <person name="Xiong S."/>
            <person name="Wang X."/>
            <person name="Wei L."/>
            <person name="Li C."/>
            <person name="Ma Q."/>
            <person name="Ju M."/>
            <person name="Zhao R."/>
            <person name="Li G."/>
            <person name="Mu C."/>
            <person name="Tian Q."/>
            <person name="Mei H."/>
            <person name="Zhang T."/>
            <person name="Gao T."/>
            <person name="Zhang H."/>
        </authorList>
    </citation>
    <scope>NUCLEOTIDE SEQUENCE</scope>
    <source>
        <strain evidence="5">KEN1</strain>
    </source>
</reference>
<keyword evidence="1" id="KW-0378">Hydrolase</keyword>
<protein>
    <recommendedName>
        <fullName evidence="1">ATP-dependent DNA helicase</fullName>
        <ecNumber evidence="1">5.6.2.3</ecNumber>
    </recommendedName>
</protein>
<keyword evidence="1" id="KW-0347">Helicase</keyword>
<evidence type="ECO:0000256" key="1">
    <source>
        <dbReference type="RuleBase" id="RU363044"/>
    </source>
</evidence>
<comment type="similarity">
    <text evidence="1">Belongs to the helicase family.</text>
</comment>
<keyword evidence="1" id="KW-0234">DNA repair</keyword>
<dbReference type="GO" id="GO:0016787">
    <property type="term" value="F:hydrolase activity"/>
    <property type="evidence" value="ECO:0007669"/>
    <property type="project" value="UniProtKB-KW"/>
</dbReference>
<keyword evidence="1" id="KW-0227">DNA damage</keyword>
<name>A0AAW2VE51_9LAMI</name>
<organism evidence="5">
    <name type="scientific">Sesamum latifolium</name>
    <dbReference type="NCBI Taxonomy" id="2727402"/>
    <lineage>
        <taxon>Eukaryota</taxon>
        <taxon>Viridiplantae</taxon>
        <taxon>Streptophyta</taxon>
        <taxon>Embryophyta</taxon>
        <taxon>Tracheophyta</taxon>
        <taxon>Spermatophyta</taxon>
        <taxon>Magnoliopsida</taxon>
        <taxon>eudicotyledons</taxon>
        <taxon>Gunneridae</taxon>
        <taxon>Pentapetalae</taxon>
        <taxon>asterids</taxon>
        <taxon>lamiids</taxon>
        <taxon>Lamiales</taxon>
        <taxon>Pedaliaceae</taxon>
        <taxon>Sesamum</taxon>
    </lineage>
</organism>
<dbReference type="Pfam" id="PF05970">
    <property type="entry name" value="PIF1"/>
    <property type="match status" value="1"/>
</dbReference>
<dbReference type="InterPro" id="IPR025476">
    <property type="entry name" value="Helitron_helicase-like"/>
</dbReference>
<dbReference type="GO" id="GO:0043139">
    <property type="term" value="F:5'-3' DNA helicase activity"/>
    <property type="evidence" value="ECO:0007669"/>
    <property type="project" value="UniProtKB-EC"/>
</dbReference>
<dbReference type="EC" id="5.6.2.3" evidence="1"/>
<sequence>MESEPSMHDLVAASAEAERRRERHRVRERERRQAMSTEERENYLARRRQYYQMRRARTASIGTVGDPVNQYAGSTSGVSTLRRQGVDRAMELNQNIDTNFGCINEHNNNSDDFSHRELVDKIKHILDAHNPFVQTLRQLAQRDDILDCKLLIKERPAAHSRYALPTASQVAAIIVGGYYDPLQYPLLLPYGTYGWDSDCRTVDGNAGRRTILPSSFVGSPRDMYQRYQDAMSVVQKFGKPDLFITMTCNPSWEEIQNELKPGQTPQDRPDLLTRIFRAKFEELKKDIYTKGVFGKVVAHVHVIEFQKRGLPHAHMLVILDENDKLNTPDDYDHIVRAEIPDKNGEPMLYEAVMRHMIHGPCGEMNVNAPCMKNGTCKKNYPKPFAPCTIQGTDSYPIYRRRDDNRSIALDRNCDIVVDNGWVVPYNPWLLLKYDCHINVEICSSIKSIKYLYKYVYKGPDCVVFEVRPGPNYDEISQYVDGRWICAPEALWKIYKFPMSKIYPSVVRLQIHLPVNNFHYPTFKQAVEKRGFEEDDSIRQCLIEARAIRMRSALRTLFTTILLYCQSTGHKRSLKEFDLPQIAEDYQDLRNISSLIEDELSLPIPLDDLNAVSKLNPEKFGVDLPFGKIMILGGNFRQVVPIVVGGTRSQAVKASIVESHLWSSIKVLHLVDNIRAQIDQSFSDFLLRIGNGEEPTVEDNMIRLPDSMAISFEGEHSIHHLIESTFLDLGSHTYDPEYMMDRALITPLNDDVNKLNERVLQAFIGEEKLYIIHLILYPRT</sequence>
<dbReference type="GO" id="GO:0006310">
    <property type="term" value="P:DNA recombination"/>
    <property type="evidence" value="ECO:0007669"/>
    <property type="project" value="UniProtKB-KW"/>
</dbReference>
<feature type="compositionally biased region" description="Basic and acidic residues" evidence="2">
    <location>
        <begin position="16"/>
        <end position="40"/>
    </location>
</feature>
<gene>
    <name evidence="5" type="ORF">Slati_2961200</name>
</gene>
<comment type="catalytic activity">
    <reaction evidence="1">
        <text>ATP + H2O = ADP + phosphate + H(+)</text>
        <dbReference type="Rhea" id="RHEA:13065"/>
        <dbReference type="ChEBI" id="CHEBI:15377"/>
        <dbReference type="ChEBI" id="CHEBI:15378"/>
        <dbReference type="ChEBI" id="CHEBI:30616"/>
        <dbReference type="ChEBI" id="CHEBI:43474"/>
        <dbReference type="ChEBI" id="CHEBI:456216"/>
        <dbReference type="EC" id="5.6.2.3"/>
    </reaction>
</comment>
<dbReference type="EMBL" id="JACGWN010000010">
    <property type="protein sequence ID" value="KAL0427864.1"/>
    <property type="molecule type" value="Genomic_DNA"/>
</dbReference>
<feature type="domain" description="DNA helicase Pif1-like DEAD-box helicase" evidence="3">
    <location>
        <begin position="587"/>
        <end position="696"/>
    </location>
</feature>
<proteinExistence type="inferred from homology"/>
<dbReference type="PANTHER" id="PTHR10492:SF94">
    <property type="entry name" value="ATP-DEPENDENT DNA HELICASE"/>
    <property type="match status" value="1"/>
</dbReference>
<dbReference type="Pfam" id="PF14214">
    <property type="entry name" value="Helitron_like_N"/>
    <property type="match status" value="1"/>
</dbReference>
<keyword evidence="1" id="KW-0547">Nucleotide-binding</keyword>
<dbReference type="AlphaFoldDB" id="A0AAW2VE51"/>
<reference evidence="5" key="1">
    <citation type="submission" date="2020-06" db="EMBL/GenBank/DDBJ databases">
        <authorList>
            <person name="Li T."/>
            <person name="Hu X."/>
            <person name="Zhang T."/>
            <person name="Song X."/>
            <person name="Zhang H."/>
            <person name="Dai N."/>
            <person name="Sheng W."/>
            <person name="Hou X."/>
            <person name="Wei L."/>
        </authorList>
    </citation>
    <scope>NUCLEOTIDE SEQUENCE</scope>
    <source>
        <strain evidence="5">KEN1</strain>
        <tissue evidence="5">Leaf</tissue>
    </source>
</reference>
<comment type="caution">
    <text evidence="5">The sequence shown here is derived from an EMBL/GenBank/DDBJ whole genome shotgun (WGS) entry which is preliminary data.</text>
</comment>
<dbReference type="InterPro" id="IPR027417">
    <property type="entry name" value="P-loop_NTPase"/>
</dbReference>
<evidence type="ECO:0000259" key="3">
    <source>
        <dbReference type="Pfam" id="PF05970"/>
    </source>
</evidence>
<keyword evidence="1" id="KW-0233">DNA recombination</keyword>
<evidence type="ECO:0000259" key="4">
    <source>
        <dbReference type="Pfam" id="PF14214"/>
    </source>
</evidence>
<dbReference type="InterPro" id="IPR010285">
    <property type="entry name" value="DNA_helicase_pif1-like_DEAD"/>
</dbReference>
<keyword evidence="1" id="KW-0067">ATP-binding</keyword>
<accession>A0AAW2VE51</accession>
<evidence type="ECO:0000313" key="5">
    <source>
        <dbReference type="EMBL" id="KAL0427864.1"/>
    </source>
</evidence>
<dbReference type="GO" id="GO:0000723">
    <property type="term" value="P:telomere maintenance"/>
    <property type="evidence" value="ECO:0007669"/>
    <property type="project" value="InterPro"/>
</dbReference>